<evidence type="ECO:0000259" key="11">
    <source>
        <dbReference type="Pfam" id="PF03033"/>
    </source>
</evidence>
<evidence type="ECO:0000256" key="6">
    <source>
        <dbReference type="ARBA" id="ARBA00022984"/>
    </source>
</evidence>
<dbReference type="GO" id="GO:0050511">
    <property type="term" value="F:undecaprenyldiphospho-muramoylpentapeptide beta-N-acetylglucosaminyltransferase activity"/>
    <property type="evidence" value="ECO:0007669"/>
    <property type="project" value="UniProtKB-UniRule"/>
</dbReference>
<comment type="subcellular location">
    <subcellularLocation>
        <location evidence="10">Cell membrane</location>
        <topology evidence="10">Peripheral membrane protein</topology>
        <orientation evidence="10">Cytoplasmic side</orientation>
    </subcellularLocation>
</comment>
<keyword evidence="8 10" id="KW-0131">Cell cycle</keyword>
<dbReference type="RefSeq" id="WP_346050457.1">
    <property type="nucleotide sequence ID" value="NZ_JAYGII010000004.1"/>
</dbReference>
<evidence type="ECO:0000256" key="1">
    <source>
        <dbReference type="ARBA" id="ARBA00022475"/>
    </source>
</evidence>
<keyword evidence="7 10" id="KW-0472">Membrane</keyword>
<accession>A0AAP6MJI3</accession>
<gene>
    <name evidence="10 13" type="primary">murG</name>
    <name evidence="13" type="ORF">VCB98_03290</name>
</gene>
<keyword evidence="14" id="KW-1185">Reference proteome</keyword>
<keyword evidence="9 10" id="KW-0961">Cell wall biogenesis/degradation</keyword>
<organism evidence="13 14">
    <name type="scientific">Natronospira elongata</name>
    <dbReference type="NCBI Taxonomy" id="3110268"/>
    <lineage>
        <taxon>Bacteria</taxon>
        <taxon>Pseudomonadati</taxon>
        <taxon>Pseudomonadota</taxon>
        <taxon>Gammaproteobacteria</taxon>
        <taxon>Natronospirales</taxon>
        <taxon>Natronospiraceae</taxon>
        <taxon>Natronospira</taxon>
    </lineage>
</organism>
<evidence type="ECO:0000256" key="4">
    <source>
        <dbReference type="ARBA" id="ARBA00022679"/>
    </source>
</evidence>
<feature type="binding site" evidence="10">
    <location>
        <begin position="265"/>
        <end position="270"/>
    </location>
    <ligand>
        <name>UDP-N-acetyl-alpha-D-glucosamine</name>
        <dbReference type="ChEBI" id="CHEBI:57705"/>
    </ligand>
</feature>
<dbReference type="PANTHER" id="PTHR21015:SF22">
    <property type="entry name" value="GLYCOSYLTRANSFERASE"/>
    <property type="match status" value="1"/>
</dbReference>
<dbReference type="NCBIfam" id="TIGR01133">
    <property type="entry name" value="murG"/>
    <property type="match status" value="1"/>
</dbReference>
<dbReference type="Gene3D" id="3.40.50.2000">
    <property type="entry name" value="Glycogen Phosphorylase B"/>
    <property type="match status" value="2"/>
</dbReference>
<evidence type="ECO:0000256" key="2">
    <source>
        <dbReference type="ARBA" id="ARBA00022618"/>
    </source>
</evidence>
<feature type="domain" description="Glycosyl transferase family 28 C-terminal" evidence="12">
    <location>
        <begin position="186"/>
        <end position="348"/>
    </location>
</feature>
<protein>
    <recommendedName>
        <fullName evidence="10">UDP-N-acetylglucosamine--N-acetylmuramyl-(pentapeptide) pyrophosphoryl-undecaprenol N-acetylglucosamine transferase</fullName>
        <ecNumber evidence="10">2.4.1.227</ecNumber>
    </recommendedName>
    <alternativeName>
        <fullName evidence="10">Undecaprenyl-PP-MurNAc-pentapeptide-UDPGlcNAc GlcNAc transferase</fullName>
    </alternativeName>
</protein>
<dbReference type="InterPro" id="IPR006009">
    <property type="entry name" value="GlcNAc_MurG"/>
</dbReference>
<evidence type="ECO:0000256" key="5">
    <source>
        <dbReference type="ARBA" id="ARBA00022960"/>
    </source>
</evidence>
<feature type="domain" description="Glycosyltransferase family 28 N-terminal" evidence="11">
    <location>
        <begin position="6"/>
        <end position="143"/>
    </location>
</feature>
<keyword evidence="1 10" id="KW-1003">Cell membrane</keyword>
<dbReference type="PANTHER" id="PTHR21015">
    <property type="entry name" value="UDP-N-ACETYLGLUCOSAMINE--N-ACETYLMURAMYL-(PENTAPEPTIDE) PYROPHOSPHORYL-UNDECAPRENOL N-ACETYLGLUCOSAMINE TRANSFERASE 1"/>
    <property type="match status" value="1"/>
</dbReference>
<dbReference type="SUPFAM" id="SSF53756">
    <property type="entry name" value="UDP-Glycosyltransferase/glycogen phosphorylase"/>
    <property type="match status" value="1"/>
</dbReference>
<evidence type="ECO:0000313" key="13">
    <source>
        <dbReference type="EMBL" id="MEA5444839.1"/>
    </source>
</evidence>
<evidence type="ECO:0000256" key="8">
    <source>
        <dbReference type="ARBA" id="ARBA00023306"/>
    </source>
</evidence>
<evidence type="ECO:0000256" key="3">
    <source>
        <dbReference type="ARBA" id="ARBA00022676"/>
    </source>
</evidence>
<dbReference type="EC" id="2.4.1.227" evidence="10"/>
<feature type="binding site" evidence="10">
    <location>
        <position position="164"/>
    </location>
    <ligand>
        <name>UDP-N-acetyl-alpha-D-glucosamine</name>
        <dbReference type="ChEBI" id="CHEBI:57705"/>
    </ligand>
</feature>
<keyword evidence="4 10" id="KW-0808">Transferase</keyword>
<dbReference type="AlphaFoldDB" id="A0AAP6MJI3"/>
<feature type="binding site" evidence="10">
    <location>
        <position position="246"/>
    </location>
    <ligand>
        <name>UDP-N-acetyl-alpha-D-glucosamine</name>
        <dbReference type="ChEBI" id="CHEBI:57705"/>
    </ligand>
</feature>
<comment type="function">
    <text evidence="10">Cell wall formation. Catalyzes the transfer of a GlcNAc subunit on undecaprenyl-pyrophosphoryl-MurNAc-pentapeptide (lipid intermediate I) to form undecaprenyl-pyrophosphoryl-MurNAc-(pentapeptide)GlcNAc (lipid intermediate II).</text>
</comment>
<keyword evidence="5 10" id="KW-0133">Cell shape</keyword>
<reference evidence="13 14" key="1">
    <citation type="submission" date="2023-12" db="EMBL/GenBank/DDBJ databases">
        <title>Whole-genome sequencing of halo(alkali)philic microorganisms from hypersaline lakes.</title>
        <authorList>
            <person name="Sorokin D.Y."/>
            <person name="Merkel A.Y."/>
            <person name="Messina E."/>
            <person name="Yakimov M."/>
        </authorList>
    </citation>
    <scope>NUCLEOTIDE SEQUENCE [LARGE SCALE GENOMIC DNA]</scope>
    <source>
        <strain evidence="13 14">AB-CW1</strain>
    </source>
</reference>
<dbReference type="GO" id="GO:0005975">
    <property type="term" value="P:carbohydrate metabolic process"/>
    <property type="evidence" value="ECO:0007669"/>
    <property type="project" value="InterPro"/>
</dbReference>
<proteinExistence type="inferred from homology"/>
<dbReference type="GO" id="GO:0005886">
    <property type="term" value="C:plasma membrane"/>
    <property type="evidence" value="ECO:0007669"/>
    <property type="project" value="UniProtKB-SubCell"/>
</dbReference>
<feature type="binding site" evidence="10">
    <location>
        <position position="125"/>
    </location>
    <ligand>
        <name>UDP-N-acetyl-alpha-D-glucosamine</name>
        <dbReference type="ChEBI" id="CHEBI:57705"/>
    </ligand>
</feature>
<dbReference type="Proteomes" id="UP001302316">
    <property type="component" value="Unassembled WGS sequence"/>
</dbReference>
<dbReference type="GO" id="GO:0071555">
    <property type="term" value="P:cell wall organization"/>
    <property type="evidence" value="ECO:0007669"/>
    <property type="project" value="UniProtKB-KW"/>
</dbReference>
<keyword evidence="3 10" id="KW-0328">Glycosyltransferase</keyword>
<dbReference type="Pfam" id="PF03033">
    <property type="entry name" value="Glyco_transf_28"/>
    <property type="match status" value="1"/>
</dbReference>
<name>A0AAP6MJI3_9GAMM</name>
<dbReference type="InterPro" id="IPR004276">
    <property type="entry name" value="GlycoTrans_28_N"/>
</dbReference>
<evidence type="ECO:0000256" key="7">
    <source>
        <dbReference type="ARBA" id="ARBA00023136"/>
    </source>
</evidence>
<dbReference type="GO" id="GO:0008360">
    <property type="term" value="P:regulation of cell shape"/>
    <property type="evidence" value="ECO:0007669"/>
    <property type="project" value="UniProtKB-KW"/>
</dbReference>
<dbReference type="HAMAP" id="MF_00033">
    <property type="entry name" value="MurG"/>
    <property type="match status" value="1"/>
</dbReference>
<feature type="binding site" evidence="10">
    <location>
        <begin position="13"/>
        <end position="15"/>
    </location>
    <ligand>
        <name>UDP-N-acetyl-alpha-D-glucosamine</name>
        <dbReference type="ChEBI" id="CHEBI:57705"/>
    </ligand>
</feature>
<keyword evidence="2 10" id="KW-0132">Cell division</keyword>
<dbReference type="CDD" id="cd03785">
    <property type="entry name" value="GT28_MurG"/>
    <property type="match status" value="1"/>
</dbReference>
<feature type="binding site" evidence="10">
    <location>
        <position position="192"/>
    </location>
    <ligand>
        <name>UDP-N-acetyl-alpha-D-glucosamine</name>
        <dbReference type="ChEBI" id="CHEBI:57705"/>
    </ligand>
</feature>
<evidence type="ECO:0000256" key="10">
    <source>
        <dbReference type="HAMAP-Rule" id="MF_00033"/>
    </source>
</evidence>
<evidence type="ECO:0000256" key="9">
    <source>
        <dbReference type="ARBA" id="ARBA00023316"/>
    </source>
</evidence>
<dbReference type="GO" id="GO:0051301">
    <property type="term" value="P:cell division"/>
    <property type="evidence" value="ECO:0007669"/>
    <property type="project" value="UniProtKB-KW"/>
</dbReference>
<evidence type="ECO:0000313" key="14">
    <source>
        <dbReference type="Proteomes" id="UP001302316"/>
    </source>
</evidence>
<comment type="catalytic activity">
    <reaction evidence="10">
        <text>di-trans,octa-cis-undecaprenyl diphospho-N-acetyl-alpha-D-muramoyl-L-alanyl-D-glutamyl-meso-2,6-diaminopimeloyl-D-alanyl-D-alanine + UDP-N-acetyl-alpha-D-glucosamine = di-trans,octa-cis-undecaprenyl diphospho-[N-acetyl-alpha-D-glucosaminyl-(1-&gt;4)]-N-acetyl-alpha-D-muramoyl-L-alanyl-D-glutamyl-meso-2,6-diaminopimeloyl-D-alanyl-D-alanine + UDP + H(+)</text>
        <dbReference type="Rhea" id="RHEA:31227"/>
        <dbReference type="ChEBI" id="CHEBI:15378"/>
        <dbReference type="ChEBI" id="CHEBI:57705"/>
        <dbReference type="ChEBI" id="CHEBI:58223"/>
        <dbReference type="ChEBI" id="CHEBI:61387"/>
        <dbReference type="ChEBI" id="CHEBI:61388"/>
        <dbReference type="EC" id="2.4.1.227"/>
    </reaction>
</comment>
<sequence>MSRGHIVIMAGGTGGHVFPGLAVADCLRERGWEVSWLGTRAGLEASVVPDREIELDCIQVSGIRGRGLLGWLLLPLRLSRAVWQALRVLRRRRPDMVLGMGGFASGPGGLAARLLRVPLVIHEQNAIAGLTNRVLAHFAQRVLCGFPGSFPDKVGAETVGNPVRRAVTQTTPPERRLPGRSGPIRVLIVGGSRGARALNQHVPAALAAHGGDVALAVRHQCGRGWEGETREHWQALGGEAEVLPFIDDMAEAWAWADLAICRSGALTVSELAAAGVASILIPFPAAVDDHQTANAEFLEASRAARLLPQDRLEAGELKELLEPLLGNRSQLLEMAKRARLMARPDADQVVADACEAVAAERRGGGA</sequence>
<evidence type="ECO:0000259" key="12">
    <source>
        <dbReference type="Pfam" id="PF04101"/>
    </source>
</evidence>
<dbReference type="EMBL" id="JAYGII010000004">
    <property type="protein sequence ID" value="MEA5444839.1"/>
    <property type="molecule type" value="Genomic_DNA"/>
</dbReference>
<dbReference type="InterPro" id="IPR007235">
    <property type="entry name" value="Glyco_trans_28_C"/>
</dbReference>
<comment type="pathway">
    <text evidence="10">Cell wall biogenesis; peptidoglycan biosynthesis.</text>
</comment>
<dbReference type="GO" id="GO:0009252">
    <property type="term" value="P:peptidoglycan biosynthetic process"/>
    <property type="evidence" value="ECO:0007669"/>
    <property type="project" value="UniProtKB-UniRule"/>
</dbReference>
<dbReference type="Pfam" id="PF04101">
    <property type="entry name" value="Glyco_tran_28_C"/>
    <property type="match status" value="1"/>
</dbReference>
<comment type="similarity">
    <text evidence="10">Belongs to the glycosyltransferase 28 family. MurG subfamily.</text>
</comment>
<comment type="caution">
    <text evidence="13">The sequence shown here is derived from an EMBL/GenBank/DDBJ whole genome shotgun (WGS) entry which is preliminary data.</text>
</comment>
<feature type="binding site" evidence="10">
    <location>
        <position position="291"/>
    </location>
    <ligand>
        <name>UDP-N-acetyl-alpha-D-glucosamine</name>
        <dbReference type="ChEBI" id="CHEBI:57705"/>
    </ligand>
</feature>
<keyword evidence="6 10" id="KW-0573">Peptidoglycan synthesis</keyword>